<evidence type="ECO:0000256" key="5">
    <source>
        <dbReference type="ARBA" id="ARBA00023136"/>
    </source>
</evidence>
<dbReference type="OrthoDB" id="411251at2759"/>
<evidence type="ECO:0000256" key="6">
    <source>
        <dbReference type="RuleBase" id="RU361264"/>
    </source>
</evidence>
<keyword evidence="10" id="KW-1185">Reference proteome</keyword>
<accession>A0A9P7BRS1</accession>
<feature type="transmembrane region" description="Helical" evidence="6">
    <location>
        <begin position="190"/>
        <end position="208"/>
    </location>
</feature>
<evidence type="ECO:0000256" key="4">
    <source>
        <dbReference type="ARBA" id="ARBA00022989"/>
    </source>
</evidence>
<dbReference type="EMBL" id="JAANQT010000962">
    <property type="protein sequence ID" value="KAG1307347.1"/>
    <property type="molecule type" value="Genomic_DNA"/>
</dbReference>
<dbReference type="PANTHER" id="PTHR21236:SF1">
    <property type="entry name" value="PROTEIN YIPF6"/>
    <property type="match status" value="1"/>
</dbReference>
<feature type="transmembrane region" description="Helical" evidence="6">
    <location>
        <begin position="220"/>
        <end position="239"/>
    </location>
</feature>
<feature type="transmembrane region" description="Helical" evidence="6">
    <location>
        <begin position="131"/>
        <end position="153"/>
    </location>
</feature>
<gene>
    <name evidence="9" type="ORF">G6F64_006884</name>
</gene>
<proteinExistence type="inferred from homology"/>
<evidence type="ECO:0000256" key="3">
    <source>
        <dbReference type="ARBA" id="ARBA00022692"/>
    </source>
</evidence>
<evidence type="ECO:0000313" key="9">
    <source>
        <dbReference type="EMBL" id="KAG1307347.1"/>
    </source>
</evidence>
<dbReference type="GO" id="GO:0005802">
    <property type="term" value="C:trans-Golgi network"/>
    <property type="evidence" value="ECO:0007669"/>
    <property type="project" value="TreeGrafter"/>
</dbReference>
<evidence type="ECO:0000256" key="1">
    <source>
        <dbReference type="ARBA" id="ARBA00004141"/>
    </source>
</evidence>
<evidence type="ECO:0000259" key="8">
    <source>
        <dbReference type="Pfam" id="PF04893"/>
    </source>
</evidence>
<organism evidence="9 10">
    <name type="scientific">Rhizopus oryzae</name>
    <name type="common">Mucormycosis agent</name>
    <name type="synonym">Rhizopus arrhizus var. delemar</name>
    <dbReference type="NCBI Taxonomy" id="64495"/>
    <lineage>
        <taxon>Eukaryota</taxon>
        <taxon>Fungi</taxon>
        <taxon>Fungi incertae sedis</taxon>
        <taxon>Mucoromycota</taxon>
        <taxon>Mucoromycotina</taxon>
        <taxon>Mucoromycetes</taxon>
        <taxon>Mucorales</taxon>
        <taxon>Mucorineae</taxon>
        <taxon>Rhizopodaceae</taxon>
        <taxon>Rhizopus</taxon>
    </lineage>
</organism>
<dbReference type="InterPro" id="IPR006977">
    <property type="entry name" value="Yip1_dom"/>
</dbReference>
<comment type="subcellular location">
    <subcellularLocation>
        <location evidence="6">Golgi apparatus membrane</location>
        <topology evidence="6">Multi-pass membrane protein</topology>
    </subcellularLocation>
    <subcellularLocation>
        <location evidence="1">Membrane</location>
        <topology evidence="1">Multi-pass membrane protein</topology>
    </subcellularLocation>
</comment>
<dbReference type="PANTHER" id="PTHR21236">
    <property type="entry name" value="GOLGI MEMBRANE PROTEIN YIP1"/>
    <property type="match status" value="1"/>
</dbReference>
<keyword evidence="4 6" id="KW-1133">Transmembrane helix</keyword>
<name>A0A9P7BRS1_RHIOR</name>
<dbReference type="GO" id="GO:0006888">
    <property type="term" value="P:endoplasmic reticulum to Golgi vesicle-mediated transport"/>
    <property type="evidence" value="ECO:0007669"/>
    <property type="project" value="InterPro"/>
</dbReference>
<keyword evidence="3 6" id="KW-0812">Transmembrane</keyword>
<sequence>MLSTSLTPEEEEQLHNPFQDEASIALIEPDIDLTGQSTTKPAEPPKIAVNGNIGSNDHSSSYTPTDTLDEPVSVTIMRDLKKVVNKSLQVLHPNGDRQVLRDWDLWGPLIFCLILAIILSIEAPKDQAMPIFTGVFVIIWVGAAIVTINAQLLGGAVSFFQSVCVIGYCLFPIVVSVIIAAFVKLIWVRLPIAIVTFAWSTYASVGFMSETQVHLQNRRALAVFPLFLFYFVFAWLVLIS</sequence>
<reference evidence="9" key="1">
    <citation type="journal article" date="2020" name="Microb. Genom.">
        <title>Genetic diversity of clinical and environmental Mucorales isolates obtained from an investigation of mucormycosis cases among solid organ transplant recipients.</title>
        <authorList>
            <person name="Nguyen M.H."/>
            <person name="Kaul D."/>
            <person name="Muto C."/>
            <person name="Cheng S.J."/>
            <person name="Richter R.A."/>
            <person name="Bruno V.M."/>
            <person name="Liu G."/>
            <person name="Beyhan S."/>
            <person name="Sundermann A.J."/>
            <person name="Mounaud S."/>
            <person name="Pasculle A.W."/>
            <person name="Nierman W.C."/>
            <person name="Driscoll E."/>
            <person name="Cumbie R."/>
            <person name="Clancy C.J."/>
            <person name="Dupont C.L."/>
        </authorList>
    </citation>
    <scope>NUCLEOTIDE SEQUENCE</scope>
    <source>
        <strain evidence="9">GL11</strain>
    </source>
</reference>
<protein>
    <recommendedName>
        <fullName evidence="6">Protein YIP</fullName>
    </recommendedName>
</protein>
<dbReference type="GO" id="GO:0000139">
    <property type="term" value="C:Golgi membrane"/>
    <property type="evidence" value="ECO:0007669"/>
    <property type="project" value="UniProtKB-SubCell"/>
</dbReference>
<feature type="domain" description="Yip1" evidence="8">
    <location>
        <begin position="97"/>
        <end position="236"/>
    </location>
</feature>
<feature type="transmembrane region" description="Helical" evidence="6">
    <location>
        <begin position="159"/>
        <end position="183"/>
    </location>
</feature>
<dbReference type="InterPro" id="IPR045231">
    <property type="entry name" value="Yip1/4-like"/>
</dbReference>
<dbReference type="Pfam" id="PF04893">
    <property type="entry name" value="Yip1"/>
    <property type="match status" value="1"/>
</dbReference>
<dbReference type="Proteomes" id="UP000716291">
    <property type="component" value="Unassembled WGS sequence"/>
</dbReference>
<keyword evidence="5 6" id="KW-0472">Membrane</keyword>
<comment type="similarity">
    <text evidence="2 6">Belongs to the YIP1 family.</text>
</comment>
<evidence type="ECO:0000256" key="2">
    <source>
        <dbReference type="ARBA" id="ARBA00010596"/>
    </source>
</evidence>
<feature type="transmembrane region" description="Helical" evidence="6">
    <location>
        <begin position="105"/>
        <end position="124"/>
    </location>
</feature>
<evidence type="ECO:0000256" key="7">
    <source>
        <dbReference type="SAM" id="MobiDB-lite"/>
    </source>
</evidence>
<feature type="region of interest" description="Disordered" evidence="7">
    <location>
        <begin position="34"/>
        <end position="67"/>
    </location>
</feature>
<evidence type="ECO:0000313" key="10">
    <source>
        <dbReference type="Proteomes" id="UP000716291"/>
    </source>
</evidence>
<dbReference type="AlphaFoldDB" id="A0A9P7BRS1"/>
<feature type="compositionally biased region" description="Polar residues" evidence="7">
    <location>
        <begin position="52"/>
        <end position="66"/>
    </location>
</feature>
<comment type="caution">
    <text evidence="9">The sequence shown here is derived from an EMBL/GenBank/DDBJ whole genome shotgun (WGS) entry which is preliminary data.</text>
</comment>